<dbReference type="PROSITE" id="PS51257">
    <property type="entry name" value="PROKAR_LIPOPROTEIN"/>
    <property type="match status" value="1"/>
</dbReference>
<proteinExistence type="predicted"/>
<evidence type="ECO:0000313" key="2">
    <source>
        <dbReference type="EMBL" id="KKL28737.1"/>
    </source>
</evidence>
<organism evidence="2">
    <name type="scientific">marine sediment metagenome</name>
    <dbReference type="NCBI Taxonomy" id="412755"/>
    <lineage>
        <taxon>unclassified sequences</taxon>
        <taxon>metagenomes</taxon>
        <taxon>ecological metagenomes</taxon>
    </lineage>
</organism>
<dbReference type="EMBL" id="LAZR01034988">
    <property type="protein sequence ID" value="KKL28737.1"/>
    <property type="molecule type" value="Genomic_DNA"/>
</dbReference>
<comment type="caution">
    <text evidence="2">The sequence shown here is derived from an EMBL/GenBank/DDBJ whole genome shotgun (WGS) entry which is preliminary data.</text>
</comment>
<protein>
    <submittedName>
        <fullName evidence="2">Uncharacterized protein</fullName>
    </submittedName>
</protein>
<feature type="region of interest" description="Disordered" evidence="1">
    <location>
        <begin position="118"/>
        <end position="138"/>
    </location>
</feature>
<reference evidence="2" key="1">
    <citation type="journal article" date="2015" name="Nature">
        <title>Complex archaea that bridge the gap between prokaryotes and eukaryotes.</title>
        <authorList>
            <person name="Spang A."/>
            <person name="Saw J.H."/>
            <person name="Jorgensen S.L."/>
            <person name="Zaremba-Niedzwiedzka K."/>
            <person name="Martijn J."/>
            <person name="Lind A.E."/>
            <person name="van Eijk R."/>
            <person name="Schleper C."/>
            <person name="Guy L."/>
            <person name="Ettema T.J."/>
        </authorList>
    </citation>
    <scope>NUCLEOTIDE SEQUENCE</scope>
</reference>
<gene>
    <name evidence="2" type="ORF">LCGC14_2372110</name>
</gene>
<evidence type="ECO:0000256" key="1">
    <source>
        <dbReference type="SAM" id="MobiDB-lite"/>
    </source>
</evidence>
<accession>A0A0F9CQR3</accession>
<dbReference type="AlphaFoldDB" id="A0A0F9CQR3"/>
<sequence length="138" mass="15372">MSKPIILALILSLLVVSGCATTKQPLIASPNFVEEYLPAVLGVEGEYNEITAELKMARWLGIDLEPIKDELTNILDIYWVYYRAAHTYLTSGDLSRYKQAVGRAENALQKVRDLLEKAEKAAPQEAPPESSKPKRLSL</sequence>
<name>A0A0F9CQR3_9ZZZZ</name>